<dbReference type="Proteomes" id="UP000824782">
    <property type="component" value="Unassembled WGS sequence"/>
</dbReference>
<dbReference type="Gene3D" id="3.30.1520.10">
    <property type="entry name" value="Phox-like domain"/>
    <property type="match status" value="1"/>
</dbReference>
<evidence type="ECO:0000313" key="8">
    <source>
        <dbReference type="Proteomes" id="UP000824782"/>
    </source>
</evidence>
<dbReference type="InterPro" id="IPR001683">
    <property type="entry name" value="PX_dom"/>
</dbReference>
<dbReference type="GO" id="GO:0032456">
    <property type="term" value="P:endocytic recycling"/>
    <property type="evidence" value="ECO:0007669"/>
    <property type="project" value="TreeGrafter"/>
</dbReference>
<dbReference type="InterPro" id="IPR036871">
    <property type="entry name" value="PX_dom_sf"/>
</dbReference>
<evidence type="ECO:0000256" key="4">
    <source>
        <dbReference type="ARBA" id="ARBA00057444"/>
    </source>
</evidence>
<dbReference type="FunFam" id="1.20.80.60:FF:000001">
    <property type="entry name" value="Sorting nexin-17 isoform1"/>
    <property type="match status" value="1"/>
</dbReference>
<evidence type="ECO:0000256" key="3">
    <source>
        <dbReference type="ARBA" id="ARBA00022927"/>
    </source>
</evidence>
<dbReference type="InterPro" id="IPR011993">
    <property type="entry name" value="PH-like_dom_sf"/>
</dbReference>
<dbReference type="InterPro" id="IPR048763">
    <property type="entry name" value="SNX17-31_FERM_F1"/>
</dbReference>
<name>A0AAV7BD86_ENGPU</name>
<dbReference type="Pfam" id="PF18116">
    <property type="entry name" value="SNX17_FERM_C"/>
    <property type="match status" value="1"/>
</dbReference>
<evidence type="ECO:0000256" key="5">
    <source>
        <dbReference type="ARBA" id="ARBA00071903"/>
    </source>
</evidence>
<dbReference type="GO" id="GO:0005769">
    <property type="term" value="C:early endosome"/>
    <property type="evidence" value="ECO:0007669"/>
    <property type="project" value="TreeGrafter"/>
</dbReference>
<dbReference type="PANTHER" id="PTHR12431">
    <property type="entry name" value="SORTING NEXIN 17 AND 27"/>
    <property type="match status" value="1"/>
</dbReference>
<dbReference type="InterPro" id="IPR040842">
    <property type="entry name" value="SNX17/31_FERM"/>
</dbReference>
<dbReference type="PROSITE" id="PS50195">
    <property type="entry name" value="PX"/>
    <property type="match status" value="1"/>
</dbReference>
<keyword evidence="8" id="KW-1185">Reference proteome</keyword>
<evidence type="ECO:0000256" key="1">
    <source>
        <dbReference type="ARBA" id="ARBA00010883"/>
    </source>
</evidence>
<dbReference type="Gene3D" id="3.10.20.90">
    <property type="entry name" value="Phosphatidylinositol 3-kinase Catalytic Subunit, Chain A, domain 1"/>
    <property type="match status" value="1"/>
</dbReference>
<comment type="function">
    <text evidence="4">May be involved in protein trafficking.</text>
</comment>
<dbReference type="GO" id="GO:0035091">
    <property type="term" value="F:phosphatidylinositol binding"/>
    <property type="evidence" value="ECO:0007669"/>
    <property type="project" value="InterPro"/>
</dbReference>
<feature type="domain" description="PX" evidence="6">
    <location>
        <begin position="1"/>
        <end position="107"/>
    </location>
</feature>
<accession>A0AAV7BD86</accession>
<gene>
    <name evidence="7" type="ORF">GDO81_011248</name>
</gene>
<dbReference type="EMBL" id="WNYA01000005">
    <property type="protein sequence ID" value="KAG8570377.1"/>
    <property type="molecule type" value="Genomic_DNA"/>
</dbReference>
<comment type="caution">
    <text evidence="7">The sequence shown here is derived from an EMBL/GenBank/DDBJ whole genome shotgun (WGS) entry which is preliminary data.</text>
</comment>
<dbReference type="Pfam" id="PF21273">
    <property type="entry name" value="SNX17-27-31_F1_FERM"/>
    <property type="match status" value="1"/>
</dbReference>
<dbReference type="SUPFAM" id="SSF64268">
    <property type="entry name" value="PX domain"/>
    <property type="match status" value="1"/>
</dbReference>
<comment type="similarity">
    <text evidence="1">Belongs to the sorting nexin family.</text>
</comment>
<dbReference type="PANTHER" id="PTHR12431:SF15">
    <property type="entry name" value="SORTING NEXIN-31"/>
    <property type="match status" value="1"/>
</dbReference>
<evidence type="ECO:0000313" key="7">
    <source>
        <dbReference type="EMBL" id="KAG8570377.1"/>
    </source>
</evidence>
<dbReference type="AlphaFoldDB" id="A0AAV7BD86"/>
<keyword evidence="3" id="KW-0653">Protein transport</keyword>
<dbReference type="GO" id="GO:0006886">
    <property type="term" value="P:intracellular protein transport"/>
    <property type="evidence" value="ECO:0007669"/>
    <property type="project" value="TreeGrafter"/>
</dbReference>
<keyword evidence="2" id="KW-0813">Transport</keyword>
<dbReference type="Gene3D" id="1.20.80.60">
    <property type="match status" value="1"/>
</dbReference>
<dbReference type="Gene3D" id="2.30.29.30">
    <property type="entry name" value="Pleckstrin-homology domain (PH domain)/Phosphotyrosine-binding domain (PTB)"/>
    <property type="match status" value="1"/>
</dbReference>
<reference evidence="7" key="1">
    <citation type="thesis" date="2020" institute="ProQuest LLC" country="789 East Eisenhower Parkway, Ann Arbor, MI, USA">
        <title>Comparative Genomics and Chromosome Evolution.</title>
        <authorList>
            <person name="Mudd A.B."/>
        </authorList>
    </citation>
    <scope>NUCLEOTIDE SEQUENCE</scope>
    <source>
        <strain evidence="7">237g6f4</strain>
        <tissue evidence="7">Blood</tissue>
    </source>
</reference>
<protein>
    <recommendedName>
        <fullName evidence="5">Sorting nexin-31</fullName>
    </recommendedName>
</protein>
<dbReference type="FunFam" id="3.30.1520.10:FF:000008">
    <property type="entry name" value="Sorting nexin-17 isoform1"/>
    <property type="match status" value="1"/>
</dbReference>
<dbReference type="Pfam" id="PF00787">
    <property type="entry name" value="PX"/>
    <property type="match status" value="1"/>
</dbReference>
<sequence>MHISIPITQDLVDNLGGRYVLYSVYLEGFLLFKVRYKDLHFWNEQMYDIFGKRLPKFPPKYYLAMTESMAEERRVTLEQYLQGVVSDSVISGSDVFITGLKKFQLETFKLPCIKVVLKVYLPDGRQVNVDSKTSDSAERVLEAALYTLNVSRELVEYFGLFITHKDSEGAYSVVKKIAPFEIPFITIWHINDDSYQIDIRKWYTTPTTDAMLMGCGGAIDLLYAQAVQELEMNWSRPTEQQTEMLKELIKAENKVKFLETMQQVEHYSYQKLNPGVTDYPNCNTVATVSMGNNEMYCSLQTSDNRTEIISVHVSKMTRCHVPLHQPEKTMDQQECKLCLIDGQVPKFISILTKQQPENTMDQQECKLCFIDGQVPKLISIRTKQAFLLSKWIKKMLSEQPLPCVKENLEIQDNITSSNILSRNPKKIDVACGIKDPIYTSLRECDSSDLYDDNQ</sequence>
<organism evidence="7 8">
    <name type="scientific">Engystomops pustulosus</name>
    <name type="common">Tungara frog</name>
    <name type="synonym">Physalaemus pustulosus</name>
    <dbReference type="NCBI Taxonomy" id="76066"/>
    <lineage>
        <taxon>Eukaryota</taxon>
        <taxon>Metazoa</taxon>
        <taxon>Chordata</taxon>
        <taxon>Craniata</taxon>
        <taxon>Vertebrata</taxon>
        <taxon>Euteleostomi</taxon>
        <taxon>Amphibia</taxon>
        <taxon>Batrachia</taxon>
        <taxon>Anura</taxon>
        <taxon>Neobatrachia</taxon>
        <taxon>Hyloidea</taxon>
        <taxon>Leptodactylidae</taxon>
        <taxon>Leiuperinae</taxon>
        <taxon>Engystomops</taxon>
    </lineage>
</organism>
<evidence type="ECO:0000259" key="6">
    <source>
        <dbReference type="PROSITE" id="PS50195"/>
    </source>
</evidence>
<evidence type="ECO:0000256" key="2">
    <source>
        <dbReference type="ARBA" id="ARBA00022448"/>
    </source>
</evidence>
<proteinExistence type="inferred from homology"/>